<proteinExistence type="predicted"/>
<feature type="non-terminal residue" evidence="2">
    <location>
        <position position="1"/>
    </location>
</feature>
<dbReference type="GO" id="GO:0005886">
    <property type="term" value="C:plasma membrane"/>
    <property type="evidence" value="ECO:0007669"/>
    <property type="project" value="TreeGrafter"/>
</dbReference>
<gene>
    <name evidence="2" type="ORF">AB205_0178570</name>
</gene>
<dbReference type="InterPro" id="IPR013783">
    <property type="entry name" value="Ig-like_fold"/>
</dbReference>
<feature type="domain" description="Fibronectin type-III" evidence="1">
    <location>
        <begin position="7"/>
        <end position="93"/>
    </location>
</feature>
<evidence type="ECO:0000259" key="1">
    <source>
        <dbReference type="Pfam" id="PF01108"/>
    </source>
</evidence>
<dbReference type="PANTHER" id="PTHR20859:SF48">
    <property type="entry name" value="INTERLEUKIN-20 RECEPTOR SUBUNIT BETA"/>
    <property type="match status" value="1"/>
</dbReference>
<organism evidence="2 3">
    <name type="scientific">Aquarana catesbeiana</name>
    <name type="common">American bullfrog</name>
    <name type="synonym">Rana catesbeiana</name>
    <dbReference type="NCBI Taxonomy" id="8400"/>
    <lineage>
        <taxon>Eukaryota</taxon>
        <taxon>Metazoa</taxon>
        <taxon>Chordata</taxon>
        <taxon>Craniata</taxon>
        <taxon>Vertebrata</taxon>
        <taxon>Euteleostomi</taxon>
        <taxon>Amphibia</taxon>
        <taxon>Batrachia</taxon>
        <taxon>Anura</taxon>
        <taxon>Neobatrachia</taxon>
        <taxon>Ranoidea</taxon>
        <taxon>Ranidae</taxon>
        <taxon>Aquarana</taxon>
    </lineage>
</organism>
<dbReference type="Proteomes" id="UP000228934">
    <property type="component" value="Unassembled WGS sequence"/>
</dbReference>
<dbReference type="EMBL" id="KV928324">
    <property type="protein sequence ID" value="PIO34213.1"/>
    <property type="molecule type" value="Genomic_DNA"/>
</dbReference>
<dbReference type="FunFam" id="2.60.40.10:FF:001006">
    <property type="entry name" value="Interleukin 20 receptor subunit beta"/>
    <property type="match status" value="1"/>
</dbReference>
<dbReference type="Gene3D" id="2.60.40.10">
    <property type="entry name" value="Immunoglobulins"/>
    <property type="match status" value="1"/>
</dbReference>
<dbReference type="InterPro" id="IPR036116">
    <property type="entry name" value="FN3_sf"/>
</dbReference>
<dbReference type="GO" id="GO:0042015">
    <property type="term" value="F:interleukin-20 binding"/>
    <property type="evidence" value="ECO:0007669"/>
    <property type="project" value="TreeGrafter"/>
</dbReference>
<dbReference type="InterPro" id="IPR003961">
    <property type="entry name" value="FN3_dom"/>
</dbReference>
<reference evidence="3" key="1">
    <citation type="journal article" date="2017" name="Nat. Commun.">
        <title>The North American bullfrog draft genome provides insight into hormonal regulation of long noncoding RNA.</title>
        <authorList>
            <person name="Hammond S.A."/>
            <person name="Warren R.L."/>
            <person name="Vandervalk B.P."/>
            <person name="Kucuk E."/>
            <person name="Khan H."/>
            <person name="Gibb E.A."/>
            <person name="Pandoh P."/>
            <person name="Kirk H."/>
            <person name="Zhao Y."/>
            <person name="Jones M."/>
            <person name="Mungall A.J."/>
            <person name="Coope R."/>
            <person name="Pleasance S."/>
            <person name="Moore R.A."/>
            <person name="Holt R.A."/>
            <person name="Round J.M."/>
            <person name="Ohora S."/>
            <person name="Walle B.V."/>
            <person name="Veldhoen N."/>
            <person name="Helbing C.C."/>
            <person name="Birol I."/>
        </authorList>
    </citation>
    <scope>NUCLEOTIDE SEQUENCE [LARGE SCALE GENOMIC DNA]</scope>
</reference>
<dbReference type="AlphaFoldDB" id="A0A2G9S414"/>
<keyword evidence="3" id="KW-1185">Reference proteome</keyword>
<evidence type="ECO:0000313" key="3">
    <source>
        <dbReference type="Proteomes" id="UP000228934"/>
    </source>
</evidence>
<dbReference type="PANTHER" id="PTHR20859">
    <property type="entry name" value="INTERFERON/INTERLEUKIN RECEPTOR"/>
    <property type="match status" value="1"/>
</dbReference>
<evidence type="ECO:0000313" key="2">
    <source>
        <dbReference type="EMBL" id="PIO34213.1"/>
    </source>
</evidence>
<dbReference type="GO" id="GO:0004896">
    <property type="term" value="F:cytokine receptor activity"/>
    <property type="evidence" value="ECO:0007669"/>
    <property type="project" value="TreeGrafter"/>
</dbReference>
<name>A0A2G9S414_AQUCT</name>
<dbReference type="OrthoDB" id="8704831at2759"/>
<dbReference type="SUPFAM" id="SSF49265">
    <property type="entry name" value="Fibronectin type III"/>
    <property type="match status" value="1"/>
</dbReference>
<protein>
    <recommendedName>
        <fullName evidence="1">Fibronectin type-III domain-containing protein</fullName>
    </recommendedName>
</protein>
<dbReference type="InterPro" id="IPR050650">
    <property type="entry name" value="Type-II_Cytokine-TF_Rcpt"/>
</dbReference>
<accession>A0A2G9S414</accession>
<dbReference type="Pfam" id="PF01108">
    <property type="entry name" value="Tissue_fac"/>
    <property type="match status" value="1"/>
</dbReference>
<sequence length="140" mass="16620">FLEPDLLPPPENVFIHSTNLIHILHWKPLPKSWGNVTYSVQSQGEYERVYKNHTWNDIYQCQSISEHQCNVTYDVAANVLYAFRVRSEQEVQRTSVWAEMEKLFNRMTYWRKLYILMEAPKLRAGRSFTAMNGSTRFCNL</sequence>